<protein>
    <submittedName>
        <fullName evidence="1">Uncharacterized protein</fullName>
    </submittedName>
</protein>
<dbReference type="AlphaFoldDB" id="A0A9D4Z3A2"/>
<reference evidence="1" key="1">
    <citation type="submission" date="2021-01" db="EMBL/GenBank/DDBJ databases">
        <title>Adiantum capillus-veneris genome.</title>
        <authorList>
            <person name="Fang Y."/>
            <person name="Liao Q."/>
        </authorList>
    </citation>
    <scope>NUCLEOTIDE SEQUENCE</scope>
    <source>
        <strain evidence="1">H3</strain>
        <tissue evidence="1">Leaf</tissue>
    </source>
</reference>
<gene>
    <name evidence="1" type="ORF">GOP47_0025894</name>
</gene>
<dbReference type="EMBL" id="JABFUD020000025">
    <property type="protein sequence ID" value="KAI5059575.1"/>
    <property type="molecule type" value="Genomic_DNA"/>
</dbReference>
<evidence type="ECO:0000313" key="2">
    <source>
        <dbReference type="Proteomes" id="UP000886520"/>
    </source>
</evidence>
<sequence length="127" mass="14889">MDTSIDYLFTVFRPFIRGLGIETVVCMIDDIHEVEWLLRWWAMGFDLEVHDWDYLRFFIALFEYFCENDPIAFMGMFPVLDEDIMVDPIENLEFITLDDEDEGVPLGLPIISAPFGFANAPTLFHHM</sequence>
<name>A0A9D4Z3A2_ADICA</name>
<keyword evidence="2" id="KW-1185">Reference proteome</keyword>
<accession>A0A9D4Z3A2</accession>
<dbReference type="Proteomes" id="UP000886520">
    <property type="component" value="Chromosome 25"/>
</dbReference>
<dbReference type="OrthoDB" id="1991568at2759"/>
<comment type="caution">
    <text evidence="1">The sequence shown here is derived from an EMBL/GenBank/DDBJ whole genome shotgun (WGS) entry which is preliminary data.</text>
</comment>
<organism evidence="1 2">
    <name type="scientific">Adiantum capillus-veneris</name>
    <name type="common">Maidenhair fern</name>
    <dbReference type="NCBI Taxonomy" id="13818"/>
    <lineage>
        <taxon>Eukaryota</taxon>
        <taxon>Viridiplantae</taxon>
        <taxon>Streptophyta</taxon>
        <taxon>Embryophyta</taxon>
        <taxon>Tracheophyta</taxon>
        <taxon>Polypodiopsida</taxon>
        <taxon>Polypodiidae</taxon>
        <taxon>Polypodiales</taxon>
        <taxon>Pteridineae</taxon>
        <taxon>Pteridaceae</taxon>
        <taxon>Vittarioideae</taxon>
        <taxon>Adiantum</taxon>
    </lineage>
</organism>
<evidence type="ECO:0000313" key="1">
    <source>
        <dbReference type="EMBL" id="KAI5059575.1"/>
    </source>
</evidence>
<proteinExistence type="predicted"/>